<name>A0A445H534_GLYSO</name>
<protein>
    <submittedName>
        <fullName evidence="1">Uncharacterized protein</fullName>
    </submittedName>
</protein>
<dbReference type="InterPro" id="IPR036188">
    <property type="entry name" value="FAD/NAD-bd_sf"/>
</dbReference>
<evidence type="ECO:0000313" key="2">
    <source>
        <dbReference type="Proteomes" id="UP000289340"/>
    </source>
</evidence>
<dbReference type="Gene3D" id="3.50.50.60">
    <property type="entry name" value="FAD/NAD(P)-binding domain"/>
    <property type="match status" value="1"/>
</dbReference>
<evidence type="ECO:0000313" key="1">
    <source>
        <dbReference type="EMBL" id="RZB68705.1"/>
    </source>
</evidence>
<gene>
    <name evidence="1" type="ORF">D0Y65_038466</name>
</gene>
<dbReference type="PANTHER" id="PTHR47469:SF2">
    <property type="entry name" value="OS06G0597600 PROTEIN"/>
    <property type="match status" value="1"/>
</dbReference>
<accession>A0A445H534</accession>
<sequence>MVGEGKPRAVIVGGSIAAGWNVTVLEKTNAPHRGSPTGAGLGLDPLSQRIRPQLFHNITVPLTIDQNQAIDNEKKVSWTLARDESFNFRAVHWSDLHGLLYNALPSNVFLWGHLFLSFHVAHDKGSVIVKAKVLETGKVIEIVGDLLVAADGCLSSIRQKYLPDFKLRYLGYCAWRGVFELSEAEALETIKVIKKAYPDLGKCLYSDLGSCTHSGFYELLNKKINWIWYVNQPQPEVKLEVDEISTALRLHPSR</sequence>
<reference evidence="1 2" key="1">
    <citation type="submission" date="2018-09" db="EMBL/GenBank/DDBJ databases">
        <title>A high-quality reference genome of wild soybean provides a powerful tool to mine soybean genomes.</title>
        <authorList>
            <person name="Xie M."/>
            <person name="Chung C.Y.L."/>
            <person name="Li M.-W."/>
            <person name="Wong F.-L."/>
            <person name="Chan T.-F."/>
            <person name="Lam H.-M."/>
        </authorList>
    </citation>
    <scope>NUCLEOTIDE SEQUENCE [LARGE SCALE GENOMIC DNA]</scope>
    <source>
        <strain evidence="2">cv. W05</strain>
        <tissue evidence="1">Hypocotyl of etiolated seedlings</tissue>
    </source>
</reference>
<dbReference type="AlphaFoldDB" id="A0A445H534"/>
<dbReference type="Proteomes" id="UP000289340">
    <property type="component" value="Chromosome 14"/>
</dbReference>
<organism evidence="1 2">
    <name type="scientific">Glycine soja</name>
    <name type="common">Wild soybean</name>
    <dbReference type="NCBI Taxonomy" id="3848"/>
    <lineage>
        <taxon>Eukaryota</taxon>
        <taxon>Viridiplantae</taxon>
        <taxon>Streptophyta</taxon>
        <taxon>Embryophyta</taxon>
        <taxon>Tracheophyta</taxon>
        <taxon>Spermatophyta</taxon>
        <taxon>Magnoliopsida</taxon>
        <taxon>eudicotyledons</taxon>
        <taxon>Gunneridae</taxon>
        <taxon>Pentapetalae</taxon>
        <taxon>rosids</taxon>
        <taxon>fabids</taxon>
        <taxon>Fabales</taxon>
        <taxon>Fabaceae</taxon>
        <taxon>Papilionoideae</taxon>
        <taxon>50 kb inversion clade</taxon>
        <taxon>NPAAA clade</taxon>
        <taxon>indigoferoid/millettioid clade</taxon>
        <taxon>Phaseoleae</taxon>
        <taxon>Glycine</taxon>
        <taxon>Glycine subgen. Soja</taxon>
    </lineage>
</organism>
<dbReference type="SUPFAM" id="SSF51905">
    <property type="entry name" value="FAD/NAD(P)-binding domain"/>
    <property type="match status" value="1"/>
</dbReference>
<dbReference type="PANTHER" id="PTHR47469">
    <property type="entry name" value="MONOOXYGENASE-LIKE"/>
    <property type="match status" value="1"/>
</dbReference>
<comment type="caution">
    <text evidence="1">The sequence shown here is derived from an EMBL/GenBank/DDBJ whole genome shotgun (WGS) entry which is preliminary data.</text>
</comment>
<dbReference type="SUPFAM" id="SSF54373">
    <property type="entry name" value="FAD-linked reductases, C-terminal domain"/>
    <property type="match status" value="1"/>
</dbReference>
<proteinExistence type="predicted"/>
<keyword evidence="2" id="KW-1185">Reference proteome</keyword>
<dbReference type="EMBL" id="QZWG01000014">
    <property type="protein sequence ID" value="RZB68705.1"/>
    <property type="molecule type" value="Genomic_DNA"/>
</dbReference>
<dbReference type="InterPro" id="IPR053212">
    <property type="entry name" value="DHP_3-monooxygenase"/>
</dbReference>